<feature type="compositionally biased region" description="Low complexity" evidence="1">
    <location>
        <begin position="171"/>
        <end position="184"/>
    </location>
</feature>
<reference evidence="2 3" key="1">
    <citation type="submission" date="2014-06" db="EMBL/GenBank/DDBJ databases">
        <title>Evolutionary Origins and Diversification of the Mycorrhizal Mutualists.</title>
        <authorList>
            <consortium name="DOE Joint Genome Institute"/>
            <consortium name="Mycorrhizal Genomics Consortium"/>
            <person name="Kohler A."/>
            <person name="Kuo A."/>
            <person name="Nagy L.G."/>
            <person name="Floudas D."/>
            <person name="Copeland A."/>
            <person name="Barry K.W."/>
            <person name="Cichocki N."/>
            <person name="Veneault-Fourrey C."/>
            <person name="LaButti K."/>
            <person name="Lindquist E.A."/>
            <person name="Lipzen A."/>
            <person name="Lundell T."/>
            <person name="Morin E."/>
            <person name="Murat C."/>
            <person name="Riley R."/>
            <person name="Ohm R."/>
            <person name="Sun H."/>
            <person name="Tunlid A."/>
            <person name="Henrissat B."/>
            <person name="Grigoriev I.V."/>
            <person name="Hibbett D.S."/>
            <person name="Martin F."/>
        </authorList>
    </citation>
    <scope>NUCLEOTIDE SEQUENCE [LARGE SCALE GENOMIC DNA]</scope>
    <source>
        <strain evidence="2 3">SS14</strain>
    </source>
</reference>
<organism evidence="2 3">
    <name type="scientific">Sphaerobolus stellatus (strain SS14)</name>
    <dbReference type="NCBI Taxonomy" id="990650"/>
    <lineage>
        <taxon>Eukaryota</taxon>
        <taxon>Fungi</taxon>
        <taxon>Dikarya</taxon>
        <taxon>Basidiomycota</taxon>
        <taxon>Agaricomycotina</taxon>
        <taxon>Agaricomycetes</taxon>
        <taxon>Phallomycetidae</taxon>
        <taxon>Geastrales</taxon>
        <taxon>Sphaerobolaceae</taxon>
        <taxon>Sphaerobolus</taxon>
    </lineage>
</organism>
<evidence type="ECO:0000313" key="2">
    <source>
        <dbReference type="EMBL" id="KIJ38064.1"/>
    </source>
</evidence>
<dbReference type="HOGENOM" id="CLU_639636_0_0_1"/>
<feature type="region of interest" description="Disordered" evidence="1">
    <location>
        <begin position="64"/>
        <end position="275"/>
    </location>
</feature>
<protein>
    <submittedName>
        <fullName evidence="2">Unplaced genomic scaffold SPHSTscaffold_88, whole genome shotgun sequence</fullName>
    </submittedName>
</protein>
<dbReference type="AlphaFoldDB" id="A0A0C9UT61"/>
<feature type="compositionally biased region" description="Polar residues" evidence="1">
    <location>
        <begin position="140"/>
        <end position="168"/>
    </location>
</feature>
<proteinExistence type="predicted"/>
<evidence type="ECO:0000313" key="3">
    <source>
        <dbReference type="Proteomes" id="UP000054279"/>
    </source>
</evidence>
<keyword evidence="3" id="KW-1185">Reference proteome</keyword>
<evidence type="ECO:0000256" key="1">
    <source>
        <dbReference type="SAM" id="MobiDB-lite"/>
    </source>
</evidence>
<gene>
    <name evidence="2" type="ORF">M422DRAFT_259212</name>
</gene>
<sequence>MKQSCVQDRSKRLGFICQCHDTKGMLFITFAPNDDSNPPPTSHMTSPTIHIPTLHCTQVVEKEVLKRSEKSAQPKARNTKEPVPTQLPMDVKVKDDGRYHTPPPSVEPVRTKGKGLSKAQHIEAEPITRRPRATASTSTGAQRPSTRNARLSSCNTSAVPQLQHNTTAPDAIPNTRNTTAPAATLRQPLRPSHLTEGCPRVSPAPVVEGNLAQQKDIPSGAEKQDCAAAKKQRKDSNNNTLPSFPNIVVQPATMQPHKRLPSPPLPAAPPQPPTHTGALQGFIVPGANRGAAILQAPGIGLPSLAPLSVPCPQDPQALEAPQHLPSAINVVRQHSEPLMHEEQHVPSPQPEPSTSVRLPIEHIVSEPMGKKVELQPGWSVPMDSLTWCNKAGLELANALARLPASTPDYKKKVHDFTSMVITRFIEHYK</sequence>
<dbReference type="EMBL" id="KN837163">
    <property type="protein sequence ID" value="KIJ38064.1"/>
    <property type="molecule type" value="Genomic_DNA"/>
</dbReference>
<dbReference type="Proteomes" id="UP000054279">
    <property type="component" value="Unassembled WGS sequence"/>
</dbReference>
<name>A0A0C9UT61_SPHS4</name>
<accession>A0A0C9UT61</accession>
<feature type="compositionally biased region" description="Pro residues" evidence="1">
    <location>
        <begin position="261"/>
        <end position="273"/>
    </location>
</feature>